<dbReference type="PROSITE" id="PS51257">
    <property type="entry name" value="PROKAR_LIPOPROTEIN"/>
    <property type="match status" value="1"/>
</dbReference>
<evidence type="ECO:0000313" key="3">
    <source>
        <dbReference type="Proteomes" id="UP000048926"/>
    </source>
</evidence>
<dbReference type="RefSeq" id="WP_145903502.1">
    <property type="nucleotide sequence ID" value="NZ_CXST01000001.1"/>
</dbReference>
<dbReference type="AlphaFoldDB" id="A0A0M6Y1J1"/>
<organism evidence="2 3">
    <name type="scientific">Roseibium aggregatum</name>
    <dbReference type="NCBI Taxonomy" id="187304"/>
    <lineage>
        <taxon>Bacteria</taxon>
        <taxon>Pseudomonadati</taxon>
        <taxon>Pseudomonadota</taxon>
        <taxon>Alphaproteobacteria</taxon>
        <taxon>Hyphomicrobiales</taxon>
        <taxon>Stappiaceae</taxon>
        <taxon>Roseibium</taxon>
    </lineage>
</organism>
<evidence type="ECO:0008006" key="4">
    <source>
        <dbReference type="Google" id="ProtNLM"/>
    </source>
</evidence>
<keyword evidence="1" id="KW-0732">Signal</keyword>
<proteinExistence type="predicted"/>
<evidence type="ECO:0000256" key="1">
    <source>
        <dbReference type="SAM" id="SignalP"/>
    </source>
</evidence>
<dbReference type="Proteomes" id="UP000048926">
    <property type="component" value="Unassembled WGS sequence"/>
</dbReference>
<accession>A0A0M6Y1J1</accession>
<protein>
    <recommendedName>
        <fullName evidence="4">Tetratricopeptide repeat protein</fullName>
    </recommendedName>
</protein>
<keyword evidence="3" id="KW-1185">Reference proteome</keyword>
<sequence length="218" mass="24762">MRRFARLRRLIIAGATILAATSLGATVSYACVNNMDMVKTITGLMADGKFQQASQYAEENLDVCPMQARFYLALLTVEGRDDRPSCDAVYQLEENFSINNSKDNPEILRKSNEDTIVSLLNRIYIGGYIEYSMIEGNAYSTQLYISENQERFLNYLELDKNLDSGYLNVVRLLSYAEQLGVDLNNFPKILELVGADFERDEYLTNSGWPKSIICDVRK</sequence>
<feature type="signal peptide" evidence="1">
    <location>
        <begin position="1"/>
        <end position="30"/>
    </location>
</feature>
<gene>
    <name evidence="2" type="ORF">LAL4801_01861</name>
</gene>
<evidence type="ECO:0000313" key="2">
    <source>
        <dbReference type="EMBL" id="CTQ43423.1"/>
    </source>
</evidence>
<feature type="chain" id="PRO_5005807661" description="Tetratricopeptide repeat protein" evidence="1">
    <location>
        <begin position="31"/>
        <end position="218"/>
    </location>
</feature>
<name>A0A0M6Y1J1_9HYPH</name>
<dbReference type="EMBL" id="CXST01000001">
    <property type="protein sequence ID" value="CTQ43423.1"/>
    <property type="molecule type" value="Genomic_DNA"/>
</dbReference>
<reference evidence="3" key="1">
    <citation type="submission" date="2015-07" db="EMBL/GenBank/DDBJ databases">
        <authorList>
            <person name="Rodrigo-Torres Lidia"/>
            <person name="Arahal R.David."/>
        </authorList>
    </citation>
    <scope>NUCLEOTIDE SEQUENCE [LARGE SCALE GENOMIC DNA]</scope>
    <source>
        <strain evidence="3">CECT 4801</strain>
    </source>
</reference>